<dbReference type="PANTHER" id="PTHR31131">
    <property type="entry name" value="CHROMOSOME 1, WHOLE GENOME SHOTGUN SEQUENCE"/>
    <property type="match status" value="1"/>
</dbReference>
<evidence type="ECO:0000259" key="1">
    <source>
        <dbReference type="Pfam" id="PF13840"/>
    </source>
</evidence>
<dbReference type="SUPFAM" id="SSF55021">
    <property type="entry name" value="ACT-like"/>
    <property type="match status" value="2"/>
</dbReference>
<dbReference type="InterPro" id="IPR027795">
    <property type="entry name" value="CASTOR_ACT_dom"/>
</dbReference>
<dbReference type="InterPro" id="IPR045865">
    <property type="entry name" value="ACT-like_dom_sf"/>
</dbReference>
<dbReference type="OrthoDB" id="5615858at2"/>
<reference evidence="3 4" key="1">
    <citation type="journal article" date="2010" name="Stand. Genomic Sci.">
        <title>Complete genome sequence of Haliangium ochraceum type strain (SMP-2).</title>
        <authorList>
            <consortium name="US DOE Joint Genome Institute (JGI-PGF)"/>
            <person name="Ivanova N."/>
            <person name="Daum C."/>
            <person name="Lang E."/>
            <person name="Abt B."/>
            <person name="Kopitz M."/>
            <person name="Saunders E."/>
            <person name="Lapidus A."/>
            <person name="Lucas S."/>
            <person name="Glavina Del Rio T."/>
            <person name="Nolan M."/>
            <person name="Tice H."/>
            <person name="Copeland A."/>
            <person name="Cheng J.F."/>
            <person name="Chen F."/>
            <person name="Bruce D."/>
            <person name="Goodwin L."/>
            <person name="Pitluck S."/>
            <person name="Mavromatis K."/>
            <person name="Pati A."/>
            <person name="Mikhailova N."/>
            <person name="Chen A."/>
            <person name="Palaniappan K."/>
            <person name="Land M."/>
            <person name="Hauser L."/>
            <person name="Chang Y.J."/>
            <person name="Jeffries C.D."/>
            <person name="Detter J.C."/>
            <person name="Brettin T."/>
            <person name="Rohde M."/>
            <person name="Goker M."/>
            <person name="Bristow J."/>
            <person name="Markowitz V."/>
            <person name="Eisen J.A."/>
            <person name="Hugenholtz P."/>
            <person name="Kyrpides N.C."/>
            <person name="Klenk H.P."/>
        </authorList>
    </citation>
    <scope>NUCLEOTIDE SEQUENCE [LARGE SCALE GENOMIC DNA]</scope>
    <source>
        <strain evidence="4">DSM 14365 / CIP 107738 / JCM 11303 / AJ 13395 / SMP-2</strain>
    </source>
</reference>
<accession>D0LSE5</accession>
<dbReference type="STRING" id="502025.Hoch_3142"/>
<dbReference type="Proteomes" id="UP000001880">
    <property type="component" value="Chromosome"/>
</dbReference>
<dbReference type="HOGENOM" id="CLU_130568_0_0_7"/>
<dbReference type="RefSeq" id="WP_012828244.1">
    <property type="nucleotide sequence ID" value="NC_013440.1"/>
</dbReference>
<dbReference type="Gene3D" id="3.30.2130.10">
    <property type="entry name" value="VC0802-like"/>
    <property type="match status" value="1"/>
</dbReference>
<organism evidence="3 4">
    <name type="scientific">Haliangium ochraceum (strain DSM 14365 / JCM 11303 / SMP-2)</name>
    <dbReference type="NCBI Taxonomy" id="502025"/>
    <lineage>
        <taxon>Bacteria</taxon>
        <taxon>Pseudomonadati</taxon>
        <taxon>Myxococcota</taxon>
        <taxon>Polyangia</taxon>
        <taxon>Haliangiales</taxon>
        <taxon>Kofleriaceae</taxon>
        <taxon>Haliangium</taxon>
    </lineage>
</organism>
<feature type="domain" description="A9CJY8-like N-terminal" evidence="2">
    <location>
        <begin position="24"/>
        <end position="61"/>
    </location>
</feature>
<dbReference type="EMBL" id="CP001804">
    <property type="protein sequence ID" value="ACY15644.1"/>
    <property type="molecule type" value="Genomic_DNA"/>
</dbReference>
<evidence type="ECO:0000313" key="4">
    <source>
        <dbReference type="Proteomes" id="UP000001880"/>
    </source>
</evidence>
<gene>
    <name evidence="3" type="ordered locus">Hoch_3142</name>
</gene>
<protein>
    <submittedName>
        <fullName evidence="3">Uncharacterized protein</fullName>
    </submittedName>
</protein>
<dbReference type="eggNOG" id="COG3603">
    <property type="taxonomic scope" value="Bacteria"/>
</dbReference>
<feature type="domain" description="CASTOR ACT" evidence="1">
    <location>
        <begin position="68"/>
        <end position="129"/>
    </location>
</feature>
<name>D0LSE5_HALO1</name>
<dbReference type="PIRSF" id="PIRSF008459">
    <property type="entry name" value="UCP008459"/>
    <property type="match status" value="1"/>
</dbReference>
<dbReference type="InterPro" id="IPR016540">
    <property type="entry name" value="UCP008459"/>
</dbReference>
<dbReference type="KEGG" id="hoh:Hoch_3142"/>
<evidence type="ECO:0000313" key="3">
    <source>
        <dbReference type="EMBL" id="ACY15644.1"/>
    </source>
</evidence>
<dbReference type="InterPro" id="IPR051719">
    <property type="entry name" value="CASTOR_mTORC1"/>
</dbReference>
<dbReference type="InterPro" id="IPR049447">
    <property type="entry name" value="A9CJY8-like_N"/>
</dbReference>
<dbReference type="PANTHER" id="PTHR31131:SF6">
    <property type="entry name" value="CASTOR ACT DOMAIN-CONTAINING PROTEIN"/>
    <property type="match status" value="1"/>
</dbReference>
<sequence>MSSAQQPGRGASALSLTVLDAGLAVCRLDAAAPLPAWAAGERLLSITRTPDELSIVCDEALAPAEVRAERGFRALVVHGPLAFQLTGVLLALVAPLAEVGVSIFALSTFDTDYVLVRASALPAAVAALRAAGHEVQAGEDGSQPLSARS</sequence>
<keyword evidence="4" id="KW-1185">Reference proteome</keyword>
<dbReference type="Pfam" id="PF13840">
    <property type="entry name" value="ACT_7"/>
    <property type="match status" value="1"/>
</dbReference>
<dbReference type="AlphaFoldDB" id="D0LSE5"/>
<evidence type="ECO:0000259" key="2">
    <source>
        <dbReference type="Pfam" id="PF21631"/>
    </source>
</evidence>
<dbReference type="Pfam" id="PF21631">
    <property type="entry name" value="A9CJY8-like_N"/>
    <property type="match status" value="1"/>
</dbReference>
<proteinExistence type="predicted"/>